<dbReference type="Proteomes" id="UP001226762">
    <property type="component" value="Unassembled WGS sequence"/>
</dbReference>
<dbReference type="InterPro" id="IPR012340">
    <property type="entry name" value="NA-bd_OB-fold"/>
</dbReference>
<dbReference type="EMBL" id="JANHAX010000004">
    <property type="protein sequence ID" value="MDQ2091023.1"/>
    <property type="molecule type" value="Genomic_DNA"/>
</dbReference>
<dbReference type="InterPro" id="IPR003489">
    <property type="entry name" value="RHF/RaiA"/>
</dbReference>
<dbReference type="AlphaFoldDB" id="A0AAE4B4G5"/>
<dbReference type="InterPro" id="IPR011129">
    <property type="entry name" value="CSD"/>
</dbReference>
<dbReference type="Gene3D" id="2.40.50.140">
    <property type="entry name" value="Nucleic acid-binding proteins"/>
    <property type="match status" value="1"/>
</dbReference>
<sequence length="183" mass="20311">METTPQITFHGVDASPNLTSIINEKIAKLDQTYDRITSCRVTVERRTSKGHKGKLYKVAVELEVPGGAIIVNRKPGDLNAHEDPRVAIRDSFDAALRQLRDHQRKVGGVHVKSHPDRLRGTVVRVFADEGYGFAKMTDGREVFFDRASVTGEGWEQLDLNCEITFSLMQGEKGLYAANVTLSG</sequence>
<keyword evidence="3" id="KW-1185">Reference proteome</keyword>
<evidence type="ECO:0000259" key="1">
    <source>
        <dbReference type="PROSITE" id="PS51857"/>
    </source>
</evidence>
<dbReference type="InterPro" id="IPR002059">
    <property type="entry name" value="CSP_DNA-bd"/>
</dbReference>
<reference evidence="2" key="2">
    <citation type="submission" date="2023-02" db="EMBL/GenBank/DDBJ databases">
        <title>'Rhodoalgimonas zhirmunskyi' gen. nov., isolated from a red alga.</title>
        <authorList>
            <person name="Nedashkovskaya O.I."/>
            <person name="Otstavnykh N.Y."/>
            <person name="Bystritskaya E.P."/>
            <person name="Balabanova L.A."/>
            <person name="Isaeva M.P."/>
        </authorList>
    </citation>
    <scope>NUCLEOTIDE SEQUENCE</scope>
    <source>
        <strain evidence="2">KCTC 52189</strain>
    </source>
</reference>
<proteinExistence type="predicted"/>
<dbReference type="SUPFAM" id="SSF50249">
    <property type="entry name" value="Nucleic acid-binding proteins"/>
    <property type="match status" value="1"/>
</dbReference>
<dbReference type="SMART" id="SM00357">
    <property type="entry name" value="CSP"/>
    <property type="match status" value="1"/>
</dbReference>
<dbReference type="PROSITE" id="PS51857">
    <property type="entry name" value="CSD_2"/>
    <property type="match status" value="1"/>
</dbReference>
<dbReference type="Pfam" id="PF02482">
    <property type="entry name" value="Ribosomal_S30AE"/>
    <property type="match status" value="1"/>
</dbReference>
<evidence type="ECO:0000313" key="3">
    <source>
        <dbReference type="Proteomes" id="UP001226762"/>
    </source>
</evidence>
<comment type="caution">
    <text evidence="2">The sequence shown here is derived from an EMBL/GenBank/DDBJ whole genome shotgun (WGS) entry which is preliminary data.</text>
</comment>
<dbReference type="InterPro" id="IPR036567">
    <property type="entry name" value="RHF-like"/>
</dbReference>
<feature type="domain" description="CSD" evidence="1">
    <location>
        <begin position="117"/>
        <end position="181"/>
    </location>
</feature>
<dbReference type="Pfam" id="PF00313">
    <property type="entry name" value="CSD"/>
    <property type="match status" value="1"/>
</dbReference>
<dbReference type="GO" id="GO:0005829">
    <property type="term" value="C:cytosol"/>
    <property type="evidence" value="ECO:0007669"/>
    <property type="project" value="UniProtKB-ARBA"/>
</dbReference>
<dbReference type="GO" id="GO:0003676">
    <property type="term" value="F:nucleic acid binding"/>
    <property type="evidence" value="ECO:0007669"/>
    <property type="project" value="InterPro"/>
</dbReference>
<protein>
    <submittedName>
        <fullName evidence="2">HPF/RaiA family ribosome-associated protein</fullName>
    </submittedName>
</protein>
<dbReference type="RefSeq" id="WP_306736311.1">
    <property type="nucleotide sequence ID" value="NZ_JANHAX010000004.1"/>
</dbReference>
<evidence type="ECO:0000313" key="2">
    <source>
        <dbReference type="EMBL" id="MDQ2091023.1"/>
    </source>
</evidence>
<dbReference type="SUPFAM" id="SSF69754">
    <property type="entry name" value="Ribosome binding protein Y (YfiA homologue)"/>
    <property type="match status" value="1"/>
</dbReference>
<gene>
    <name evidence="2" type="ORF">NO357_14050</name>
</gene>
<organism evidence="2 3">
    <name type="scientific">Marimonas arenosa</name>
    <dbReference type="NCBI Taxonomy" id="1795305"/>
    <lineage>
        <taxon>Bacteria</taxon>
        <taxon>Pseudomonadati</taxon>
        <taxon>Pseudomonadota</taxon>
        <taxon>Alphaproteobacteria</taxon>
        <taxon>Rhodobacterales</taxon>
        <taxon>Paracoccaceae</taxon>
        <taxon>Marimonas</taxon>
    </lineage>
</organism>
<reference evidence="2" key="1">
    <citation type="submission" date="2022-07" db="EMBL/GenBank/DDBJ databases">
        <authorList>
            <person name="Otstavnykh N."/>
            <person name="Isaeva M."/>
            <person name="Bystritskaya E."/>
        </authorList>
    </citation>
    <scope>NUCLEOTIDE SEQUENCE</scope>
    <source>
        <strain evidence="2">KCTC 52189</strain>
    </source>
</reference>
<dbReference type="CDD" id="cd00552">
    <property type="entry name" value="RaiA"/>
    <property type="match status" value="1"/>
</dbReference>
<dbReference type="Gene3D" id="3.30.160.100">
    <property type="entry name" value="Ribosome hibernation promotion factor-like"/>
    <property type="match status" value="1"/>
</dbReference>
<name>A0AAE4B4G5_9RHOB</name>
<accession>A0AAE4B4G5</accession>